<gene>
    <name evidence="7" type="ORF">KQX54_013527</name>
</gene>
<dbReference type="PANTHER" id="PTHR46189:SF1">
    <property type="entry name" value="LD41958P"/>
    <property type="match status" value="1"/>
</dbReference>
<dbReference type="AlphaFoldDB" id="A0AAV7INN2"/>
<dbReference type="FunFam" id="3.30.40.10:FF:000105">
    <property type="entry name" value="WD repeat and FYVE domain-containing protein 2"/>
    <property type="match status" value="1"/>
</dbReference>
<dbReference type="InterPro" id="IPR042234">
    <property type="entry name" value="WDFY1/WDFY2"/>
</dbReference>
<dbReference type="PANTHER" id="PTHR46189">
    <property type="entry name" value="LD41958P"/>
    <property type="match status" value="1"/>
</dbReference>
<dbReference type="Gene3D" id="3.30.40.10">
    <property type="entry name" value="Zinc/RING finger domain, C3HC4 (zinc finger)"/>
    <property type="match status" value="1"/>
</dbReference>
<keyword evidence="3" id="KW-0862">Zinc</keyword>
<dbReference type="InterPro" id="IPR013083">
    <property type="entry name" value="Znf_RING/FYVE/PHD"/>
</dbReference>
<name>A0AAV7INN2_COTGL</name>
<dbReference type="SUPFAM" id="SSF57903">
    <property type="entry name" value="FYVE/PHD zinc finger"/>
    <property type="match status" value="1"/>
</dbReference>
<evidence type="ECO:0000313" key="7">
    <source>
        <dbReference type="EMBL" id="KAH0564707.1"/>
    </source>
</evidence>
<dbReference type="GO" id="GO:0005769">
    <property type="term" value="C:early endosome"/>
    <property type="evidence" value="ECO:0007669"/>
    <property type="project" value="TreeGrafter"/>
</dbReference>
<evidence type="ECO:0000256" key="2">
    <source>
        <dbReference type="ARBA" id="ARBA00022771"/>
    </source>
</evidence>
<dbReference type="Pfam" id="PF01363">
    <property type="entry name" value="FYVE"/>
    <property type="match status" value="1"/>
</dbReference>
<protein>
    <recommendedName>
        <fullName evidence="6">FYVE-type domain-containing protein</fullName>
    </recommendedName>
</protein>
<dbReference type="InterPro" id="IPR011011">
    <property type="entry name" value="Znf_FYVE_PHD"/>
</dbReference>
<dbReference type="Gene3D" id="2.130.10.10">
    <property type="entry name" value="YVTN repeat-like/Quinoprotein amine dehydrogenase"/>
    <property type="match status" value="2"/>
</dbReference>
<dbReference type="PROSITE" id="PS50178">
    <property type="entry name" value="ZF_FYVE"/>
    <property type="match status" value="1"/>
</dbReference>
<evidence type="ECO:0000256" key="1">
    <source>
        <dbReference type="ARBA" id="ARBA00022723"/>
    </source>
</evidence>
<dbReference type="SMART" id="SM00320">
    <property type="entry name" value="WD40"/>
    <property type="match status" value="4"/>
</dbReference>
<keyword evidence="2 4" id="KW-0863">Zinc-finger</keyword>
<feature type="repeat" description="WD" evidence="5">
    <location>
        <begin position="211"/>
        <end position="244"/>
    </location>
</feature>
<comment type="caution">
    <text evidence="7">The sequence shown here is derived from an EMBL/GenBank/DDBJ whole genome shotgun (WGS) entry which is preliminary data.</text>
</comment>
<feature type="domain" description="FYVE-type" evidence="6">
    <location>
        <begin position="297"/>
        <end position="368"/>
    </location>
</feature>
<evidence type="ECO:0000313" key="8">
    <source>
        <dbReference type="Proteomes" id="UP000826195"/>
    </source>
</evidence>
<dbReference type="CDD" id="cd15718">
    <property type="entry name" value="FYVE_WDFY1_like"/>
    <property type="match status" value="1"/>
</dbReference>
<dbReference type="InterPro" id="IPR036322">
    <property type="entry name" value="WD40_repeat_dom_sf"/>
</dbReference>
<dbReference type="InterPro" id="IPR017455">
    <property type="entry name" value="Znf_FYVE-rel"/>
</dbReference>
<dbReference type="InterPro" id="IPR015943">
    <property type="entry name" value="WD40/YVTN_repeat-like_dom_sf"/>
</dbReference>
<dbReference type="Proteomes" id="UP000826195">
    <property type="component" value="Unassembled WGS sequence"/>
</dbReference>
<keyword evidence="8" id="KW-1185">Reference proteome</keyword>
<dbReference type="PROSITE" id="PS50082">
    <property type="entry name" value="WD_REPEATS_2"/>
    <property type="match status" value="2"/>
</dbReference>
<reference evidence="7 8" key="1">
    <citation type="journal article" date="2021" name="J. Hered.">
        <title>A chromosome-level genome assembly of the parasitoid wasp, Cotesia glomerata (Hymenoptera: Braconidae).</title>
        <authorList>
            <person name="Pinto B.J."/>
            <person name="Weis J.J."/>
            <person name="Gamble T."/>
            <person name="Ode P.J."/>
            <person name="Paul R."/>
            <person name="Zaspel J.M."/>
        </authorList>
    </citation>
    <scope>NUCLEOTIDE SEQUENCE [LARGE SCALE GENOMIC DNA]</scope>
    <source>
        <strain evidence="7">CgM1</strain>
    </source>
</reference>
<feature type="repeat" description="WD" evidence="5">
    <location>
        <begin position="254"/>
        <end position="295"/>
    </location>
</feature>
<keyword evidence="5" id="KW-0853">WD repeat</keyword>
<dbReference type="SUPFAM" id="SSF50978">
    <property type="entry name" value="WD40 repeat-like"/>
    <property type="match status" value="1"/>
</dbReference>
<organism evidence="7 8">
    <name type="scientific">Cotesia glomerata</name>
    <name type="common">Lepidopteran parasitic wasp</name>
    <name type="synonym">Apanteles glomeratus</name>
    <dbReference type="NCBI Taxonomy" id="32391"/>
    <lineage>
        <taxon>Eukaryota</taxon>
        <taxon>Metazoa</taxon>
        <taxon>Ecdysozoa</taxon>
        <taxon>Arthropoda</taxon>
        <taxon>Hexapoda</taxon>
        <taxon>Insecta</taxon>
        <taxon>Pterygota</taxon>
        <taxon>Neoptera</taxon>
        <taxon>Endopterygota</taxon>
        <taxon>Hymenoptera</taxon>
        <taxon>Apocrita</taxon>
        <taxon>Ichneumonoidea</taxon>
        <taxon>Braconidae</taxon>
        <taxon>Microgastrinae</taxon>
        <taxon>Cotesia</taxon>
    </lineage>
</organism>
<evidence type="ECO:0000256" key="4">
    <source>
        <dbReference type="PROSITE-ProRule" id="PRU00091"/>
    </source>
</evidence>
<evidence type="ECO:0000256" key="5">
    <source>
        <dbReference type="PROSITE-ProRule" id="PRU00221"/>
    </source>
</evidence>
<proteinExistence type="predicted"/>
<dbReference type="PROSITE" id="PS50294">
    <property type="entry name" value="WD_REPEATS_REGION"/>
    <property type="match status" value="2"/>
</dbReference>
<evidence type="ECO:0000259" key="6">
    <source>
        <dbReference type="PROSITE" id="PS50178"/>
    </source>
</evidence>
<dbReference type="SMART" id="SM00064">
    <property type="entry name" value="FYVE"/>
    <property type="match status" value="1"/>
</dbReference>
<accession>A0AAV7INN2</accession>
<dbReference type="Pfam" id="PF00400">
    <property type="entry name" value="WD40"/>
    <property type="match status" value="3"/>
</dbReference>
<dbReference type="EMBL" id="JAHXZJ010000002">
    <property type="protein sequence ID" value="KAH0564707.1"/>
    <property type="molecule type" value="Genomic_DNA"/>
</dbReference>
<evidence type="ECO:0000256" key="3">
    <source>
        <dbReference type="ARBA" id="ARBA00022833"/>
    </source>
</evidence>
<keyword evidence="1" id="KW-0479">Metal-binding</keyword>
<dbReference type="InterPro" id="IPR000306">
    <property type="entry name" value="Znf_FYVE"/>
</dbReference>
<dbReference type="GO" id="GO:0008270">
    <property type="term" value="F:zinc ion binding"/>
    <property type="evidence" value="ECO:0007669"/>
    <property type="project" value="UniProtKB-KW"/>
</dbReference>
<sequence length="371" mass="41618">MAAEIKPAPGVSNDKFSSSRKPILLSKLEGCNDDINVAIIIPKEEGVISVCDDRTVRVWLKRDSGQYWPSVCQYMASGATAMDYHVETRRLFVGLENGSIDEFLLEQDYNRMTAMREYVAHRARITAIVFSAVHGWVMSVSRDKTFQLHCSETGKRLGSYGYGSKQAVDSSSWFTTLQFDEQSKYAFAGNYEGSVTMLKVDNTLISLVALFAAHTGSIRSLAWDPEKQLLFSGSFDQTIRVMDIGGGEGVGYELRGHRNKVTALCYARNEQVLFSGGEDGVIVCWNMAESRRETTPWKESDTCESCGRPFFWNMRAMMDQRQLGLRQHHCRNCGRALCASCSAQRIPIPPMGFEFEVRVCDPCHTQLKAAK</sequence>
<dbReference type="InterPro" id="IPR001680">
    <property type="entry name" value="WD40_rpt"/>
</dbReference>